<dbReference type="STRING" id="692418.SAMN04488029_3971"/>
<proteinExistence type="predicted"/>
<evidence type="ECO:0000313" key="2">
    <source>
        <dbReference type="Proteomes" id="UP000192472"/>
    </source>
</evidence>
<evidence type="ECO:0000313" key="1">
    <source>
        <dbReference type="EMBL" id="SMD38968.1"/>
    </source>
</evidence>
<dbReference type="EMBL" id="FWYF01000005">
    <property type="protein sequence ID" value="SMD38968.1"/>
    <property type="molecule type" value="Genomic_DNA"/>
</dbReference>
<protein>
    <submittedName>
        <fullName evidence="1">Uncharacterized protein</fullName>
    </submittedName>
</protein>
<accession>A0A1W2GRH3</accession>
<gene>
    <name evidence="1" type="ORF">SAMN04488029_3971</name>
</gene>
<organism evidence="1 2">
    <name type="scientific">Reichenbachiella faecimaris</name>
    <dbReference type="NCBI Taxonomy" id="692418"/>
    <lineage>
        <taxon>Bacteria</taxon>
        <taxon>Pseudomonadati</taxon>
        <taxon>Bacteroidota</taxon>
        <taxon>Cytophagia</taxon>
        <taxon>Cytophagales</taxon>
        <taxon>Reichenbachiellaceae</taxon>
        <taxon>Reichenbachiella</taxon>
    </lineage>
</organism>
<keyword evidence="2" id="KW-1185">Reference proteome</keyword>
<dbReference type="Proteomes" id="UP000192472">
    <property type="component" value="Unassembled WGS sequence"/>
</dbReference>
<reference evidence="1 2" key="1">
    <citation type="submission" date="2017-04" db="EMBL/GenBank/DDBJ databases">
        <authorList>
            <person name="Afonso C.L."/>
            <person name="Miller P.J."/>
            <person name="Scott M.A."/>
            <person name="Spackman E."/>
            <person name="Goraichik I."/>
            <person name="Dimitrov K.M."/>
            <person name="Suarez D.L."/>
            <person name="Swayne D.E."/>
        </authorList>
    </citation>
    <scope>NUCLEOTIDE SEQUENCE [LARGE SCALE GENOMIC DNA]</scope>
    <source>
        <strain evidence="1 2">DSM 26133</strain>
    </source>
</reference>
<sequence length="240" mass="27686">MTKAFSYLNLISLAIQKTILPMRQPSFFILLLFILSACAATHPLMLDAAWENTTYEPRTYKKVAVFGLTKNFKEKKEFENDAVKYLKSKGVPAVAGYTLYEHEPDADQVNRSDIKQELFAQGFDGVLTASTIENISKDDEDISDKELADHAEGLYKFGQYFEARYDHLQTDIDHSHHKYSVLEANFYYLQDYNEYDGSGLVWISHFKYDLELKIKEAMEIDNYALVVVNALFEDQVILEK</sequence>
<dbReference type="AlphaFoldDB" id="A0A1W2GRH3"/>
<name>A0A1W2GRH3_REIFA</name>